<feature type="transmembrane region" description="Helical" evidence="14">
    <location>
        <begin position="6"/>
        <end position="27"/>
    </location>
</feature>
<accession>A0A9J6QPU2</accession>
<name>A0A9J6QPU2_9FIRM</name>
<dbReference type="GO" id="GO:0005524">
    <property type="term" value="F:ATP binding"/>
    <property type="evidence" value="ECO:0007669"/>
    <property type="project" value="UniProtKB-KW"/>
</dbReference>
<proteinExistence type="predicted"/>
<dbReference type="PROSITE" id="PS50885">
    <property type="entry name" value="HAMP"/>
    <property type="match status" value="1"/>
</dbReference>
<dbReference type="Pfam" id="PF00672">
    <property type="entry name" value="HAMP"/>
    <property type="match status" value="1"/>
</dbReference>
<evidence type="ECO:0000259" key="15">
    <source>
        <dbReference type="PROSITE" id="PS50109"/>
    </source>
</evidence>
<dbReference type="SUPFAM" id="SSF47384">
    <property type="entry name" value="Homodimeric domain of signal transducing histidine kinase"/>
    <property type="match status" value="1"/>
</dbReference>
<evidence type="ECO:0000256" key="10">
    <source>
        <dbReference type="ARBA" id="ARBA00022840"/>
    </source>
</evidence>
<evidence type="ECO:0000313" key="17">
    <source>
        <dbReference type="EMBL" id="MCU7377638.1"/>
    </source>
</evidence>
<organism evidence="18 19">
    <name type="scientific">Hominibacterium faecale</name>
    <dbReference type="NCBI Taxonomy" id="2839743"/>
    <lineage>
        <taxon>Bacteria</taxon>
        <taxon>Bacillati</taxon>
        <taxon>Bacillota</taxon>
        <taxon>Clostridia</taxon>
        <taxon>Peptostreptococcales</taxon>
        <taxon>Anaerovoracaceae</taxon>
        <taxon>Hominibacterium</taxon>
    </lineage>
</organism>
<dbReference type="CDD" id="cd06225">
    <property type="entry name" value="HAMP"/>
    <property type="match status" value="1"/>
</dbReference>
<dbReference type="AlphaFoldDB" id="A0A9J6QPU2"/>
<keyword evidence="5" id="KW-0597">Phosphoprotein</keyword>
<sequence length="480" mass="53846">MKFFWKLFFSLMIVSMTFFSIGGYWMIQSSFRASLDREVSMAYHENGILSDALQQSLDGKPNSIYRREQTKDESYKLIERITDATIVESSGKVIPYSIKDAKGSVYAGRDLLDSSNTLVQSLDRTKRGYKITENDGVYYILCASPLEMLDLPFYIESYREITPLFSNRQAQYRSYISLLLLLFVISAVITLAVSAWLMRPIKKLSKAAMQLSGGRPIPPVPVYSKDEIGRLTQEFNRMAGKLAENVEELKDAAQRQELFISSFNHELKTPLTSMIGYGDLLRSRKLSEEQAILCANQIVQEGRRLEKLSTMLMDLMVLKKQQIQRGPVSARLFFNSVRNTVIPIMEKKAIDFQLSVQEATLFLAPDLMKTVCINLLDNAYKAVEHGGKIRLAGMGREDSYEIIVSDNGCGIPPDELAKVTEAFYMVDKARSRAGGGAGLGLAICRQIVQAHQGELELSSSQNHGTKVTIRLKGGDDDESV</sequence>
<keyword evidence="9 18" id="KW-0418">Kinase</keyword>
<evidence type="ECO:0000256" key="9">
    <source>
        <dbReference type="ARBA" id="ARBA00022777"/>
    </source>
</evidence>
<dbReference type="EMBL" id="JAOSHN010000005">
    <property type="protein sequence ID" value="MCU7379225.1"/>
    <property type="molecule type" value="Genomic_DNA"/>
</dbReference>
<dbReference type="Proteomes" id="UP001065549">
    <property type="component" value="Unassembled WGS sequence"/>
</dbReference>
<keyword evidence="10" id="KW-0067">ATP-binding</keyword>
<dbReference type="PANTHER" id="PTHR45528:SF1">
    <property type="entry name" value="SENSOR HISTIDINE KINASE CPXA"/>
    <property type="match status" value="1"/>
</dbReference>
<comment type="catalytic activity">
    <reaction evidence="1">
        <text>ATP + protein L-histidine = ADP + protein N-phospho-L-histidine.</text>
        <dbReference type="EC" id="2.7.13.3"/>
    </reaction>
</comment>
<evidence type="ECO:0000256" key="5">
    <source>
        <dbReference type="ARBA" id="ARBA00022553"/>
    </source>
</evidence>
<comment type="subcellular location">
    <subcellularLocation>
        <location evidence="2">Cell membrane</location>
        <topology evidence="2">Multi-pass membrane protein</topology>
    </subcellularLocation>
</comment>
<evidence type="ECO:0000256" key="1">
    <source>
        <dbReference type="ARBA" id="ARBA00000085"/>
    </source>
</evidence>
<evidence type="ECO:0000256" key="12">
    <source>
        <dbReference type="ARBA" id="ARBA00023012"/>
    </source>
</evidence>
<evidence type="ECO:0000313" key="18">
    <source>
        <dbReference type="EMBL" id="MCU7379225.1"/>
    </source>
</evidence>
<evidence type="ECO:0000256" key="4">
    <source>
        <dbReference type="ARBA" id="ARBA00022475"/>
    </source>
</evidence>
<feature type="transmembrane region" description="Helical" evidence="14">
    <location>
        <begin position="175"/>
        <end position="197"/>
    </location>
</feature>
<keyword evidence="8" id="KW-0547">Nucleotide-binding</keyword>
<dbReference type="InterPro" id="IPR005467">
    <property type="entry name" value="His_kinase_dom"/>
</dbReference>
<keyword evidence="13 14" id="KW-0472">Membrane</keyword>
<dbReference type="Gene3D" id="3.30.565.10">
    <property type="entry name" value="Histidine kinase-like ATPase, C-terminal domain"/>
    <property type="match status" value="1"/>
</dbReference>
<evidence type="ECO:0000256" key="13">
    <source>
        <dbReference type="ARBA" id="ARBA00023136"/>
    </source>
</evidence>
<feature type="domain" description="Histidine kinase" evidence="15">
    <location>
        <begin position="262"/>
        <end position="475"/>
    </location>
</feature>
<dbReference type="InterPro" id="IPR036890">
    <property type="entry name" value="HATPase_C_sf"/>
</dbReference>
<dbReference type="Gene3D" id="1.10.287.130">
    <property type="match status" value="1"/>
</dbReference>
<dbReference type="SMART" id="SM00387">
    <property type="entry name" value="HATPase_c"/>
    <property type="match status" value="1"/>
</dbReference>
<dbReference type="SMART" id="SM00304">
    <property type="entry name" value="HAMP"/>
    <property type="match status" value="1"/>
</dbReference>
<dbReference type="FunFam" id="3.30.565.10:FF:000006">
    <property type="entry name" value="Sensor histidine kinase WalK"/>
    <property type="match status" value="1"/>
</dbReference>
<comment type="caution">
    <text evidence="18">The sequence shown here is derived from an EMBL/GenBank/DDBJ whole genome shotgun (WGS) entry which is preliminary data.</text>
</comment>
<keyword evidence="12" id="KW-0902">Two-component regulatory system</keyword>
<dbReference type="CDD" id="cd00075">
    <property type="entry name" value="HATPase"/>
    <property type="match status" value="1"/>
</dbReference>
<gene>
    <name evidence="17" type="ORF">OBO34_04620</name>
    <name evidence="18" type="ORF">OBO34_12800</name>
</gene>
<dbReference type="InterPro" id="IPR003594">
    <property type="entry name" value="HATPase_dom"/>
</dbReference>
<evidence type="ECO:0000256" key="11">
    <source>
        <dbReference type="ARBA" id="ARBA00022989"/>
    </source>
</evidence>
<dbReference type="PROSITE" id="PS50109">
    <property type="entry name" value="HIS_KIN"/>
    <property type="match status" value="1"/>
</dbReference>
<dbReference type="Gene3D" id="6.10.340.10">
    <property type="match status" value="1"/>
</dbReference>
<keyword evidence="11 14" id="KW-1133">Transmembrane helix</keyword>
<dbReference type="EC" id="2.7.13.3" evidence="3"/>
<dbReference type="SUPFAM" id="SSF158472">
    <property type="entry name" value="HAMP domain-like"/>
    <property type="match status" value="1"/>
</dbReference>
<keyword evidence="6" id="KW-0808">Transferase</keyword>
<dbReference type="CDD" id="cd00082">
    <property type="entry name" value="HisKA"/>
    <property type="match status" value="1"/>
</dbReference>
<dbReference type="Pfam" id="PF00512">
    <property type="entry name" value="HisKA"/>
    <property type="match status" value="1"/>
</dbReference>
<evidence type="ECO:0000256" key="8">
    <source>
        <dbReference type="ARBA" id="ARBA00022741"/>
    </source>
</evidence>
<feature type="domain" description="HAMP" evidence="16">
    <location>
        <begin position="195"/>
        <end position="247"/>
    </location>
</feature>
<evidence type="ECO:0000259" key="16">
    <source>
        <dbReference type="PROSITE" id="PS50885"/>
    </source>
</evidence>
<evidence type="ECO:0000256" key="6">
    <source>
        <dbReference type="ARBA" id="ARBA00022679"/>
    </source>
</evidence>
<dbReference type="Pfam" id="PF02518">
    <property type="entry name" value="HATPase_c"/>
    <property type="match status" value="1"/>
</dbReference>
<dbReference type="InterPro" id="IPR050398">
    <property type="entry name" value="HssS/ArlS-like"/>
</dbReference>
<dbReference type="GO" id="GO:0000155">
    <property type="term" value="F:phosphorelay sensor kinase activity"/>
    <property type="evidence" value="ECO:0007669"/>
    <property type="project" value="InterPro"/>
</dbReference>
<evidence type="ECO:0000256" key="14">
    <source>
        <dbReference type="SAM" id="Phobius"/>
    </source>
</evidence>
<dbReference type="InterPro" id="IPR003661">
    <property type="entry name" value="HisK_dim/P_dom"/>
</dbReference>
<keyword evidence="4" id="KW-1003">Cell membrane</keyword>
<dbReference type="InterPro" id="IPR036097">
    <property type="entry name" value="HisK_dim/P_sf"/>
</dbReference>
<protein>
    <recommendedName>
        <fullName evidence="3">histidine kinase</fullName>
        <ecNumber evidence="3">2.7.13.3</ecNumber>
    </recommendedName>
</protein>
<evidence type="ECO:0000256" key="3">
    <source>
        <dbReference type="ARBA" id="ARBA00012438"/>
    </source>
</evidence>
<dbReference type="GO" id="GO:0005886">
    <property type="term" value="C:plasma membrane"/>
    <property type="evidence" value="ECO:0007669"/>
    <property type="project" value="UniProtKB-SubCell"/>
</dbReference>
<evidence type="ECO:0000256" key="2">
    <source>
        <dbReference type="ARBA" id="ARBA00004651"/>
    </source>
</evidence>
<dbReference type="PRINTS" id="PR00344">
    <property type="entry name" value="BCTRLSENSOR"/>
</dbReference>
<evidence type="ECO:0000256" key="7">
    <source>
        <dbReference type="ARBA" id="ARBA00022692"/>
    </source>
</evidence>
<keyword evidence="7 14" id="KW-0812">Transmembrane</keyword>
<dbReference type="SMART" id="SM00388">
    <property type="entry name" value="HisKA"/>
    <property type="match status" value="1"/>
</dbReference>
<dbReference type="EMBL" id="JAOSHN010000002">
    <property type="protein sequence ID" value="MCU7377638.1"/>
    <property type="molecule type" value="Genomic_DNA"/>
</dbReference>
<dbReference type="InterPro" id="IPR003660">
    <property type="entry name" value="HAMP_dom"/>
</dbReference>
<reference evidence="18" key="1">
    <citation type="submission" date="2022-09" db="EMBL/GenBank/DDBJ databases">
        <title>Culturomic study of gut microbiota in children with autism spectrum disorder.</title>
        <authorList>
            <person name="Efimov B.A."/>
            <person name="Chaplin A.V."/>
            <person name="Sokolova S.R."/>
            <person name="Pikina A.P."/>
            <person name="Korzhanova M."/>
            <person name="Belova V."/>
            <person name="Korostin D."/>
        </authorList>
    </citation>
    <scope>NUCLEOTIDE SEQUENCE</scope>
    <source>
        <strain evidence="18">ASD5510</strain>
    </source>
</reference>
<dbReference type="InterPro" id="IPR004358">
    <property type="entry name" value="Sig_transdc_His_kin-like_C"/>
</dbReference>
<dbReference type="PANTHER" id="PTHR45528">
    <property type="entry name" value="SENSOR HISTIDINE KINASE CPXA"/>
    <property type="match status" value="1"/>
</dbReference>
<dbReference type="RefSeq" id="WP_148397258.1">
    <property type="nucleotide sequence ID" value="NZ_JAJAGH010000020.1"/>
</dbReference>
<keyword evidence="19" id="KW-1185">Reference proteome</keyword>
<dbReference type="SUPFAM" id="SSF55874">
    <property type="entry name" value="ATPase domain of HSP90 chaperone/DNA topoisomerase II/histidine kinase"/>
    <property type="match status" value="1"/>
</dbReference>
<evidence type="ECO:0000313" key="19">
    <source>
        <dbReference type="Proteomes" id="UP001065549"/>
    </source>
</evidence>